<evidence type="ECO:0000256" key="4">
    <source>
        <dbReference type="ARBA" id="ARBA00022723"/>
    </source>
</evidence>
<keyword evidence="4" id="KW-0479">Metal-binding</keyword>
<proteinExistence type="inferred from homology"/>
<dbReference type="Proteomes" id="UP001241748">
    <property type="component" value="Unassembled WGS sequence"/>
</dbReference>
<evidence type="ECO:0000256" key="1">
    <source>
        <dbReference type="ARBA" id="ARBA00001966"/>
    </source>
</evidence>
<evidence type="ECO:0000259" key="8">
    <source>
        <dbReference type="PROSITE" id="PS51918"/>
    </source>
</evidence>
<dbReference type="RefSeq" id="WP_306073074.1">
    <property type="nucleotide sequence ID" value="NZ_JAROBZ020000001.1"/>
</dbReference>
<dbReference type="InterPro" id="IPR013785">
    <property type="entry name" value="Aldolase_TIM"/>
</dbReference>
<dbReference type="NCBIfam" id="TIGR03942">
    <property type="entry name" value="sulfatase_rSAM"/>
    <property type="match status" value="1"/>
</dbReference>
<keyword evidence="3" id="KW-0949">S-adenosyl-L-methionine</keyword>
<dbReference type="InterPro" id="IPR023867">
    <property type="entry name" value="Sulphatase_maturase_rSAM"/>
</dbReference>
<dbReference type="InterPro" id="IPR058240">
    <property type="entry name" value="rSAM_sf"/>
</dbReference>
<dbReference type="InterPro" id="IPR047207">
    <property type="entry name" value="SPASM_anSME"/>
</dbReference>
<sequence length="417" mass="48416">MNLEQIGTGYHMLAKPIGPICNLNCEYCFYTEKEALFQPKNNFRMSDRVLESYIEKYITSQNIPEIQFVWHGGEPTLMGLDYFHRIVELQQKYAGNKTIVNSLQTNGTLLDDDWCIFLKEHNFLVGISMDGPQEVHDRYRVDRGGRPSFHRVMKGLKLLQKYEVSYNILLCVTRESARRPKEVYKFIKEYGIQFVQFIPIVERIPDELAFSLGLRHASPPSLKHVEQEPAVSPWTVESEQYGDFLIEIFEEWVRNDIGSINIMNFEWALESWLGLPSSICVFSKQCGKAVTVEHNGDVYSCDHYVYPEYRIGNIMTDRPEDMIHSERQVEFGRSKETSLPQVCQNCEVRFACHGECPKHRFLIAPNGEPGLNYLCAGYKKYFHHIHRYMKVMVQLIENGLPAAKIRDVIKAPLIIKQ</sequence>
<evidence type="ECO:0000256" key="6">
    <source>
        <dbReference type="ARBA" id="ARBA00023014"/>
    </source>
</evidence>
<protein>
    <submittedName>
        <fullName evidence="9">Anaerobic sulfatase maturase</fullName>
    </submittedName>
</protein>
<reference evidence="9 10" key="1">
    <citation type="submission" date="2024-05" db="EMBL/GenBank/DDBJ databases">
        <authorList>
            <person name="Venkateswaran K."/>
        </authorList>
    </citation>
    <scope>NUCLEOTIDE SEQUENCE [LARGE SCALE GENOMIC DNA]</scope>
    <source>
        <strain evidence="9 10">179-C4-2-HS</strain>
    </source>
</reference>
<feature type="domain" description="Radical SAM core" evidence="8">
    <location>
        <begin position="7"/>
        <end position="243"/>
    </location>
</feature>
<keyword evidence="6" id="KW-0411">Iron-sulfur</keyword>
<dbReference type="PANTHER" id="PTHR43273:SF3">
    <property type="entry name" value="ANAEROBIC SULFATASE-MATURATING ENZYME HOMOLOG ASLB-RELATED"/>
    <property type="match status" value="1"/>
</dbReference>
<dbReference type="SFLD" id="SFLDG01072">
    <property type="entry name" value="dehydrogenase_like"/>
    <property type="match status" value="1"/>
</dbReference>
<dbReference type="PROSITE" id="PS51918">
    <property type="entry name" value="RADICAL_SAM"/>
    <property type="match status" value="1"/>
</dbReference>
<evidence type="ECO:0000256" key="7">
    <source>
        <dbReference type="ARBA" id="ARBA00023601"/>
    </source>
</evidence>
<accession>A0ABV4YU59</accession>
<comment type="cofactor">
    <cofactor evidence="1">
        <name>[4Fe-4S] cluster</name>
        <dbReference type="ChEBI" id="CHEBI:49883"/>
    </cofactor>
</comment>
<dbReference type="SUPFAM" id="SSF102114">
    <property type="entry name" value="Radical SAM enzymes"/>
    <property type="match status" value="1"/>
</dbReference>
<gene>
    <name evidence="9" type="ORF">P5G62_014660</name>
</gene>
<dbReference type="Gene3D" id="3.20.20.70">
    <property type="entry name" value="Aldolase class I"/>
    <property type="match status" value="1"/>
</dbReference>
<dbReference type="InterPro" id="IPR007197">
    <property type="entry name" value="rSAM"/>
</dbReference>
<evidence type="ECO:0000256" key="5">
    <source>
        <dbReference type="ARBA" id="ARBA00023004"/>
    </source>
</evidence>
<evidence type="ECO:0000313" key="10">
    <source>
        <dbReference type="Proteomes" id="UP001241748"/>
    </source>
</evidence>
<dbReference type="CDD" id="cd21120">
    <property type="entry name" value="SPASM_anSME"/>
    <property type="match status" value="1"/>
</dbReference>
<dbReference type="Pfam" id="PF04055">
    <property type="entry name" value="Radical_SAM"/>
    <property type="match status" value="1"/>
</dbReference>
<evidence type="ECO:0000313" key="9">
    <source>
        <dbReference type="EMBL" id="MFB3168357.1"/>
    </source>
</evidence>
<dbReference type="PANTHER" id="PTHR43273">
    <property type="entry name" value="ANAEROBIC SULFATASE-MATURATING ENZYME HOMOLOG ASLB-RELATED"/>
    <property type="match status" value="1"/>
</dbReference>
<dbReference type="SFLD" id="SFLDG01067">
    <property type="entry name" value="SPASM/twitch_domain_containing"/>
    <property type="match status" value="1"/>
</dbReference>
<dbReference type="SFLD" id="SFLDG01384">
    <property type="entry name" value="thioether_bond_formation_requi"/>
    <property type="match status" value="1"/>
</dbReference>
<dbReference type="InterPro" id="IPR034491">
    <property type="entry name" value="Anaerob_Ser_sulfatase-maturase"/>
</dbReference>
<dbReference type="EMBL" id="JAROBZ020000001">
    <property type="protein sequence ID" value="MFB3168357.1"/>
    <property type="molecule type" value="Genomic_DNA"/>
</dbReference>
<comment type="caution">
    <text evidence="9">The sequence shown here is derived from an EMBL/GenBank/DDBJ whole genome shotgun (WGS) entry which is preliminary data.</text>
</comment>
<keyword evidence="2" id="KW-0004">4Fe-4S</keyword>
<organism evidence="9 10">
    <name type="scientific">Neobacillus driksii</name>
    <dbReference type="NCBI Taxonomy" id="3035913"/>
    <lineage>
        <taxon>Bacteria</taxon>
        <taxon>Bacillati</taxon>
        <taxon>Bacillota</taxon>
        <taxon>Bacilli</taxon>
        <taxon>Bacillales</taxon>
        <taxon>Bacillaceae</taxon>
        <taxon>Neobacillus</taxon>
    </lineage>
</organism>
<name>A0ABV4YU59_9BACI</name>
<dbReference type="NCBIfam" id="TIGR04085">
    <property type="entry name" value="rSAM_more_4Fe4S"/>
    <property type="match status" value="1"/>
</dbReference>
<dbReference type="SFLD" id="SFLDS00029">
    <property type="entry name" value="Radical_SAM"/>
    <property type="match status" value="1"/>
</dbReference>
<keyword evidence="5" id="KW-0408">Iron</keyword>
<evidence type="ECO:0000256" key="3">
    <source>
        <dbReference type="ARBA" id="ARBA00022691"/>
    </source>
</evidence>
<dbReference type="SFLD" id="SFLDG01386">
    <property type="entry name" value="main_SPASM_domain-containing"/>
    <property type="match status" value="1"/>
</dbReference>
<keyword evidence="10" id="KW-1185">Reference proteome</keyword>
<dbReference type="SFLD" id="SFLDF00285">
    <property type="entry name" value="anaerobic_Ser-type_sulfatase-m"/>
    <property type="match status" value="1"/>
</dbReference>
<dbReference type="InterPro" id="IPR023885">
    <property type="entry name" value="4Fe4S-binding_SPASM_dom"/>
</dbReference>
<evidence type="ECO:0000256" key="2">
    <source>
        <dbReference type="ARBA" id="ARBA00022485"/>
    </source>
</evidence>
<dbReference type="Pfam" id="PF13186">
    <property type="entry name" value="SPASM"/>
    <property type="match status" value="1"/>
</dbReference>
<comment type="similarity">
    <text evidence="7">Belongs to the radical SAM superfamily. Anaerobic sulfatase-maturating enzyme family.</text>
</comment>
<dbReference type="CDD" id="cd01335">
    <property type="entry name" value="Radical_SAM"/>
    <property type="match status" value="1"/>
</dbReference>